<comment type="caution">
    <text evidence="1">The sequence shown here is derived from an EMBL/GenBank/DDBJ whole genome shotgun (WGS) entry which is preliminary data.</text>
</comment>
<name>A0A8T1PFZ5_CARIL</name>
<dbReference type="AlphaFoldDB" id="A0A8T1PFZ5"/>
<dbReference type="PANTHER" id="PTHR31579:SF42">
    <property type="entry name" value="DUF506 FAMILY PROTEIN (DUF506)"/>
    <property type="match status" value="1"/>
</dbReference>
<keyword evidence="2" id="KW-1185">Reference proteome</keyword>
<dbReference type="NCBIfam" id="TIGR01615">
    <property type="entry name" value="A_thal_3542"/>
    <property type="match status" value="1"/>
</dbReference>
<protein>
    <submittedName>
        <fullName evidence="1">Uncharacterized protein</fullName>
    </submittedName>
</protein>
<dbReference type="EMBL" id="CM031817">
    <property type="protein sequence ID" value="KAG6641845.1"/>
    <property type="molecule type" value="Genomic_DNA"/>
</dbReference>
<gene>
    <name evidence="1" type="ORF">CIPAW_09G101600</name>
</gene>
<dbReference type="Pfam" id="PF04720">
    <property type="entry name" value="PDDEXK_6"/>
    <property type="match status" value="1"/>
</dbReference>
<evidence type="ECO:0000313" key="1">
    <source>
        <dbReference type="EMBL" id="KAG6641845.1"/>
    </source>
</evidence>
<proteinExistence type="predicted"/>
<sequence>MRARIPVRFERVAAEFHYVSRMGFCESSGSEHSPESPTHLSALVNSFIERNGEVDGDHDKEVELEKEQNHAEYSPDSSDSETKDMLRDLFGCDDDGADGDHHNDFKHKIRAETRHASRGQIGDRSFPAFKRQLMARLRDRGFDAGLCKSKWVKSGRFPAGDYEYIDINISGNRYIVEVLLAREFEIARPTDRYTSLLDVFPPIFVGKVEDLKQVVRLMCRAIKESMKSSDMHVPPWRRKGYMQSKWFGSYKRTTNEVPTRKARSDNHAFAGKRSVGFEALPTISYHCRDDFASKVGLRVGHLTAALEGSGITGMGMHSLNVE</sequence>
<dbReference type="InterPro" id="IPR006502">
    <property type="entry name" value="PDDEXK-like"/>
</dbReference>
<reference evidence="1" key="1">
    <citation type="submission" date="2020-12" db="EMBL/GenBank/DDBJ databases">
        <title>WGS assembly of Carya illinoinensis cv. Pawnee.</title>
        <authorList>
            <person name="Platts A."/>
            <person name="Shu S."/>
            <person name="Wright S."/>
            <person name="Barry K."/>
            <person name="Edger P."/>
            <person name="Pires J.C."/>
            <person name="Schmutz J."/>
        </authorList>
    </citation>
    <scope>NUCLEOTIDE SEQUENCE</scope>
    <source>
        <tissue evidence="1">Leaf</tissue>
    </source>
</reference>
<evidence type="ECO:0000313" key="2">
    <source>
        <dbReference type="Proteomes" id="UP000811609"/>
    </source>
</evidence>
<dbReference type="Proteomes" id="UP000811609">
    <property type="component" value="Chromosome 9"/>
</dbReference>
<dbReference type="PANTHER" id="PTHR31579">
    <property type="entry name" value="OS03G0796600 PROTEIN"/>
    <property type="match status" value="1"/>
</dbReference>
<accession>A0A8T1PFZ5</accession>
<organism evidence="1 2">
    <name type="scientific">Carya illinoinensis</name>
    <name type="common">Pecan</name>
    <dbReference type="NCBI Taxonomy" id="32201"/>
    <lineage>
        <taxon>Eukaryota</taxon>
        <taxon>Viridiplantae</taxon>
        <taxon>Streptophyta</taxon>
        <taxon>Embryophyta</taxon>
        <taxon>Tracheophyta</taxon>
        <taxon>Spermatophyta</taxon>
        <taxon>Magnoliopsida</taxon>
        <taxon>eudicotyledons</taxon>
        <taxon>Gunneridae</taxon>
        <taxon>Pentapetalae</taxon>
        <taxon>rosids</taxon>
        <taxon>fabids</taxon>
        <taxon>Fagales</taxon>
        <taxon>Juglandaceae</taxon>
        <taxon>Carya</taxon>
    </lineage>
</organism>